<evidence type="ECO:0008006" key="3">
    <source>
        <dbReference type="Google" id="ProtNLM"/>
    </source>
</evidence>
<dbReference type="VEuPathDB" id="FungiDB:ACLA_054950"/>
<proteinExistence type="predicted"/>
<dbReference type="InterPro" id="IPR053178">
    <property type="entry name" value="Osmoadaptation_assoc"/>
</dbReference>
<dbReference type="Proteomes" id="UP000006701">
    <property type="component" value="Unassembled WGS sequence"/>
</dbReference>
<gene>
    <name evidence="1" type="ORF">ACLA_054950</name>
</gene>
<dbReference type="HOGENOM" id="CLU_044233_0_0_1"/>
<dbReference type="eggNOG" id="ENOG502S0PW">
    <property type="taxonomic scope" value="Eukaryota"/>
</dbReference>
<dbReference type="KEGG" id="act:ACLA_054950"/>
<keyword evidence="2" id="KW-1185">Reference proteome</keyword>
<reference evidence="1 2" key="1">
    <citation type="journal article" date="2008" name="PLoS Genet.">
        <title>Genomic islands in the pathogenic filamentous fungus Aspergillus fumigatus.</title>
        <authorList>
            <person name="Fedorova N.D."/>
            <person name="Khaldi N."/>
            <person name="Joardar V.S."/>
            <person name="Maiti R."/>
            <person name="Amedeo P."/>
            <person name="Anderson M.J."/>
            <person name="Crabtree J."/>
            <person name="Silva J.C."/>
            <person name="Badger J.H."/>
            <person name="Albarraq A."/>
            <person name="Angiuoli S."/>
            <person name="Bussey H."/>
            <person name="Bowyer P."/>
            <person name="Cotty P.J."/>
            <person name="Dyer P.S."/>
            <person name="Egan A."/>
            <person name="Galens K."/>
            <person name="Fraser-Liggett C.M."/>
            <person name="Haas B.J."/>
            <person name="Inman J.M."/>
            <person name="Kent R."/>
            <person name="Lemieux S."/>
            <person name="Malavazi I."/>
            <person name="Orvis J."/>
            <person name="Roemer T."/>
            <person name="Ronning C.M."/>
            <person name="Sundaram J.P."/>
            <person name="Sutton G."/>
            <person name="Turner G."/>
            <person name="Venter J.C."/>
            <person name="White O.R."/>
            <person name="Whitty B.R."/>
            <person name="Youngman P."/>
            <person name="Wolfe K.H."/>
            <person name="Goldman G.H."/>
            <person name="Wortman J.R."/>
            <person name="Jiang B."/>
            <person name="Denning D.W."/>
            <person name="Nierman W.C."/>
        </authorList>
    </citation>
    <scope>NUCLEOTIDE SEQUENCE [LARGE SCALE GENOMIC DNA]</scope>
    <source>
        <strain evidence="2">ATCC 1007 / CBS 513.65 / DSM 816 / NCTC 3887 / NRRL 1</strain>
    </source>
</reference>
<accession>A1C9C4</accession>
<dbReference type="PANTHER" id="PTHR38111">
    <property type="entry name" value="ZN(2)-C6 FUNGAL-TYPE DOMAIN-CONTAINING PROTEIN-RELATED"/>
    <property type="match status" value="1"/>
</dbReference>
<sequence length="410" mass="46323">MHKECRPQSQLPPSAVFVRQTSGSVTEMSQVTPMDVDMDSRVLDYFVMFIRGNQFTPHFESIDLELLPIMQRSPHLRWAAVAIGALDASRHGSVRWHSERQSLYCIALSAYSKSINALQEVLTAGDAVRKDDVLWGIFLLGLFELISQPSGDGWAKHMLHGAAQLLQLTGPNQPVNPLRQRFWELFRGLEATRAILYGERTMLSQDSWMAFQQGLSTGRPGSWGSMENVLTLVIHTAAFSKRFFDLLGGISEPYRLPDDLVQDLGIKGLNIQTSIYEWHAEALRRLPASGEDPQFQLALAHYHALLLFLSSNYGYYPHWDTIPAPILPQTEIDRHVGAILQLAEQILDTSRIPGVMLFFPLRVAGTQALCQSQRSKILAHLNRVHQKGFLVSNQIYADLVELWEYQGLKY</sequence>
<dbReference type="AlphaFoldDB" id="A1C9C4"/>
<evidence type="ECO:0000313" key="1">
    <source>
        <dbReference type="EMBL" id="EAW13448.1"/>
    </source>
</evidence>
<dbReference type="RefSeq" id="XP_001274874.1">
    <property type="nucleotide sequence ID" value="XM_001274873.1"/>
</dbReference>
<organism evidence="1 2">
    <name type="scientific">Aspergillus clavatus (strain ATCC 1007 / CBS 513.65 / DSM 816 / NCTC 3887 / NRRL 1 / QM 1276 / 107)</name>
    <dbReference type="NCBI Taxonomy" id="344612"/>
    <lineage>
        <taxon>Eukaryota</taxon>
        <taxon>Fungi</taxon>
        <taxon>Dikarya</taxon>
        <taxon>Ascomycota</taxon>
        <taxon>Pezizomycotina</taxon>
        <taxon>Eurotiomycetes</taxon>
        <taxon>Eurotiomycetidae</taxon>
        <taxon>Eurotiales</taxon>
        <taxon>Aspergillaceae</taxon>
        <taxon>Aspergillus</taxon>
        <taxon>Aspergillus subgen. Fumigati</taxon>
    </lineage>
</organism>
<protein>
    <recommendedName>
        <fullName evidence="3">C6 finger domain protein</fullName>
    </recommendedName>
</protein>
<name>A1C9C4_ASPCL</name>
<dbReference type="PANTHER" id="PTHR38111:SF2">
    <property type="entry name" value="FINGER DOMAIN PROTEIN, PUTATIVE (AFU_ORTHOLOGUE AFUA_1G01560)-RELATED"/>
    <property type="match status" value="1"/>
</dbReference>
<evidence type="ECO:0000313" key="2">
    <source>
        <dbReference type="Proteomes" id="UP000006701"/>
    </source>
</evidence>
<dbReference type="EMBL" id="DS027048">
    <property type="protein sequence ID" value="EAW13448.1"/>
    <property type="molecule type" value="Genomic_DNA"/>
</dbReference>
<dbReference type="GeneID" id="4707047"/>
<dbReference type="InterPro" id="IPR021858">
    <property type="entry name" value="Fun_TF"/>
</dbReference>
<dbReference type="Pfam" id="PF11951">
    <property type="entry name" value="Fungal_trans_2"/>
    <property type="match status" value="1"/>
</dbReference>
<dbReference type="OrthoDB" id="194358at2759"/>